<name>A0A1J4KWB0_9EUKA</name>
<dbReference type="EMBL" id="MLAK01000261">
    <property type="protein sequence ID" value="OHT15176.1"/>
    <property type="molecule type" value="Genomic_DNA"/>
</dbReference>
<dbReference type="RefSeq" id="XP_068368312.1">
    <property type="nucleotide sequence ID" value="XM_068497763.1"/>
</dbReference>
<evidence type="ECO:0000256" key="2">
    <source>
        <dbReference type="SAM" id="MobiDB-lite"/>
    </source>
</evidence>
<organism evidence="3 4">
    <name type="scientific">Tritrichomonas foetus</name>
    <dbReference type="NCBI Taxonomy" id="1144522"/>
    <lineage>
        <taxon>Eukaryota</taxon>
        <taxon>Metamonada</taxon>
        <taxon>Parabasalia</taxon>
        <taxon>Tritrichomonadida</taxon>
        <taxon>Tritrichomonadidae</taxon>
        <taxon>Tritrichomonas</taxon>
    </lineage>
</organism>
<comment type="caution">
    <text evidence="3">The sequence shown here is derived from an EMBL/GenBank/DDBJ whole genome shotgun (WGS) entry which is preliminary data.</text>
</comment>
<keyword evidence="1" id="KW-0175">Coiled coil</keyword>
<evidence type="ECO:0000313" key="4">
    <source>
        <dbReference type="Proteomes" id="UP000179807"/>
    </source>
</evidence>
<accession>A0A1J4KWB0</accession>
<dbReference type="Proteomes" id="UP000179807">
    <property type="component" value="Unassembled WGS sequence"/>
</dbReference>
<feature type="region of interest" description="Disordered" evidence="2">
    <location>
        <begin position="29"/>
        <end position="48"/>
    </location>
</feature>
<dbReference type="AlphaFoldDB" id="A0A1J4KWB0"/>
<dbReference type="GeneID" id="94832467"/>
<feature type="coiled-coil region" evidence="1">
    <location>
        <begin position="718"/>
        <end position="745"/>
    </location>
</feature>
<protein>
    <submittedName>
        <fullName evidence="3">Uncharacterized protein</fullName>
    </submittedName>
</protein>
<gene>
    <name evidence="3" type="ORF">TRFO_14357</name>
</gene>
<dbReference type="VEuPathDB" id="TrichDB:TRFO_14357"/>
<evidence type="ECO:0000256" key="1">
    <source>
        <dbReference type="SAM" id="Coils"/>
    </source>
</evidence>
<reference evidence="3" key="1">
    <citation type="submission" date="2016-10" db="EMBL/GenBank/DDBJ databases">
        <authorList>
            <person name="Benchimol M."/>
            <person name="Almeida L.G."/>
            <person name="Vasconcelos A.T."/>
            <person name="Perreira-Neves A."/>
            <person name="Rosa I.A."/>
            <person name="Tasca T."/>
            <person name="Bogo M.R."/>
            <person name="de Souza W."/>
        </authorList>
    </citation>
    <scope>NUCLEOTIDE SEQUENCE [LARGE SCALE GENOMIC DNA]</scope>
    <source>
        <strain evidence="3">K</strain>
    </source>
</reference>
<proteinExistence type="predicted"/>
<keyword evidence="4" id="KW-1185">Reference proteome</keyword>
<sequence length="774" mass="89785">MIHKITIDKKRHVTFQLISPQFHLNSFFPKQKKMEESSPQETAKTSYKPRMLDPSLLDNIPTCNLDGETDFNLLNEFLISQENDYLNGLYLMLQGNGFKRPIKPHIPKTPIELAFDDFFNDINRRVVFFQHPPTPDSVFMIQPNHNIFNYFQPLYDWQVTQPRSSVNIGAHVTKPQNFFAYCCYFFRQMLNHNNNDSNNNNSHNINLNEWCLSYEIPNADEVISDALFDASDVQSYFEPELGVLFLLISKCPTRQLESHLPKPYVFDNGFCVKIHRSQNSFSYRMEFRDIFLINSGKDSIRLQPIESICVHFMYPFGCIVVFNEQTLYFDGERLILMENGQKPCYITIDGIWVSHKEMPVVIDQFGTIAQKIDDTWTAVTADMTTFVDGKQVQRKSSTITDFKTKTKSMIRPDGIEYYIDEDGTRKILFNIEFSVEQRKSGSTYDVPNFPLITLTDGQFTTQIDRFNFSFSKDKKVSFKAETYTAVFDGENLKVELPDNFQLNLSLDSCDVKSQTASFHASLNEADKFECSIPLEEINKKFPMRLFAIRSNLTGVEFLRKDSTLIQDAVTKKARIPHPYGGPVNVFAAHFKDLEKFPFVFIDNAPTNFEQDAKDIEKIFSDKIEAFKTEQGRASFLNDSSVFARGLETYLESEHERFIRENFEDGEEEDIVWPRPVIAPPPAVQIMQYNLYQQRVDRLTNGDVLNYFKGHEADFVIIENEYEIVEEEEEEEVNEVENVSSHVNQRLSSFEINSNELEFNQHFVINDVPPPPNVQ</sequence>
<evidence type="ECO:0000313" key="3">
    <source>
        <dbReference type="EMBL" id="OHT15176.1"/>
    </source>
</evidence>